<evidence type="ECO:0000256" key="3">
    <source>
        <dbReference type="ARBA" id="ARBA00022692"/>
    </source>
</evidence>
<proteinExistence type="predicted"/>
<protein>
    <recommendedName>
        <fullName evidence="9">Type II secretion system protein GspG C-terminal domain-containing protein</fullName>
    </recommendedName>
</protein>
<keyword evidence="2" id="KW-0488">Methylation</keyword>
<dbReference type="SUPFAM" id="SSF54523">
    <property type="entry name" value="Pili subunits"/>
    <property type="match status" value="1"/>
</dbReference>
<dbReference type="InterPro" id="IPR045584">
    <property type="entry name" value="Pilin-like"/>
</dbReference>
<gene>
    <name evidence="7" type="ORF">A2617_00655</name>
</gene>
<dbReference type="GO" id="GO:0016020">
    <property type="term" value="C:membrane"/>
    <property type="evidence" value="ECO:0007669"/>
    <property type="project" value="UniProtKB-SubCell"/>
</dbReference>
<dbReference type="PRINTS" id="PR00813">
    <property type="entry name" value="BCTERIALGSPG"/>
</dbReference>
<keyword evidence="5 6" id="KW-0472">Membrane</keyword>
<evidence type="ECO:0000256" key="1">
    <source>
        <dbReference type="ARBA" id="ARBA00004167"/>
    </source>
</evidence>
<dbReference type="Gene3D" id="3.30.700.10">
    <property type="entry name" value="Glycoprotein, Type 4 Pilin"/>
    <property type="match status" value="1"/>
</dbReference>
<dbReference type="Proteomes" id="UP000177135">
    <property type="component" value="Unassembled WGS sequence"/>
</dbReference>
<dbReference type="PROSITE" id="PS00409">
    <property type="entry name" value="PROKAR_NTER_METHYL"/>
    <property type="match status" value="1"/>
</dbReference>
<dbReference type="Pfam" id="PF07963">
    <property type="entry name" value="N_methyl"/>
    <property type="match status" value="1"/>
</dbReference>
<evidence type="ECO:0000313" key="8">
    <source>
        <dbReference type="Proteomes" id="UP000177135"/>
    </source>
</evidence>
<feature type="non-terminal residue" evidence="7">
    <location>
        <position position="148"/>
    </location>
</feature>
<evidence type="ECO:0000313" key="7">
    <source>
        <dbReference type="EMBL" id="OGE71888.1"/>
    </source>
</evidence>
<dbReference type="GO" id="GO:0015628">
    <property type="term" value="P:protein secretion by the type II secretion system"/>
    <property type="evidence" value="ECO:0007669"/>
    <property type="project" value="InterPro"/>
</dbReference>
<reference evidence="7 8" key="1">
    <citation type="journal article" date="2016" name="Nat. Commun.">
        <title>Thousands of microbial genomes shed light on interconnected biogeochemical processes in an aquifer system.</title>
        <authorList>
            <person name="Anantharaman K."/>
            <person name="Brown C.T."/>
            <person name="Hug L.A."/>
            <person name="Sharon I."/>
            <person name="Castelle C.J."/>
            <person name="Probst A.J."/>
            <person name="Thomas B.C."/>
            <person name="Singh A."/>
            <person name="Wilkins M.J."/>
            <person name="Karaoz U."/>
            <person name="Brodie E.L."/>
            <person name="Williams K.H."/>
            <person name="Hubbard S.S."/>
            <person name="Banfield J.F."/>
        </authorList>
    </citation>
    <scope>NUCLEOTIDE SEQUENCE [LARGE SCALE GENOMIC DNA]</scope>
</reference>
<comment type="caution">
    <text evidence="7">The sequence shown here is derived from an EMBL/GenBank/DDBJ whole genome shotgun (WGS) entry which is preliminary data.</text>
</comment>
<evidence type="ECO:0000256" key="4">
    <source>
        <dbReference type="ARBA" id="ARBA00022989"/>
    </source>
</evidence>
<keyword evidence="4 6" id="KW-1133">Transmembrane helix</keyword>
<evidence type="ECO:0000256" key="2">
    <source>
        <dbReference type="ARBA" id="ARBA00022481"/>
    </source>
</evidence>
<dbReference type="AlphaFoldDB" id="A0A1F5N2N1"/>
<dbReference type="InterPro" id="IPR012902">
    <property type="entry name" value="N_methyl_site"/>
</dbReference>
<feature type="non-terminal residue" evidence="7">
    <location>
        <position position="1"/>
    </location>
</feature>
<dbReference type="PANTHER" id="PTHR30093">
    <property type="entry name" value="GENERAL SECRETION PATHWAY PROTEIN G"/>
    <property type="match status" value="1"/>
</dbReference>
<comment type="subcellular location">
    <subcellularLocation>
        <location evidence="1">Membrane</location>
        <topology evidence="1">Single-pass membrane protein</topology>
    </subcellularLocation>
</comment>
<evidence type="ECO:0000256" key="6">
    <source>
        <dbReference type="SAM" id="Phobius"/>
    </source>
</evidence>
<keyword evidence="3 6" id="KW-0812">Transmembrane</keyword>
<evidence type="ECO:0008006" key="9">
    <source>
        <dbReference type="Google" id="ProtNLM"/>
    </source>
</evidence>
<dbReference type="GO" id="GO:0015627">
    <property type="term" value="C:type II protein secretion system complex"/>
    <property type="evidence" value="ECO:0007669"/>
    <property type="project" value="InterPro"/>
</dbReference>
<accession>A0A1F5N2N1</accession>
<name>A0A1F5N2N1_9BACT</name>
<feature type="transmembrane region" description="Helical" evidence="6">
    <location>
        <begin position="6"/>
        <end position="29"/>
    </location>
</feature>
<dbReference type="InterPro" id="IPR000983">
    <property type="entry name" value="Bac_GSPG_pilin"/>
</dbReference>
<organism evidence="7 8">
    <name type="scientific">Candidatus Daviesbacteria bacterium RIFOXYD1_FULL_41_10</name>
    <dbReference type="NCBI Taxonomy" id="1797801"/>
    <lineage>
        <taxon>Bacteria</taxon>
        <taxon>Candidatus Daviesiibacteriota</taxon>
    </lineage>
</organism>
<dbReference type="PANTHER" id="PTHR30093:SF44">
    <property type="entry name" value="TYPE II SECRETION SYSTEM CORE PROTEIN G"/>
    <property type="match status" value="1"/>
</dbReference>
<dbReference type="NCBIfam" id="TIGR02532">
    <property type="entry name" value="IV_pilin_GFxxxE"/>
    <property type="match status" value="1"/>
</dbReference>
<dbReference type="EMBL" id="MFEC01000004">
    <property type="protein sequence ID" value="OGE71888.1"/>
    <property type="molecule type" value="Genomic_DNA"/>
</dbReference>
<sequence>KPKGFTLIELLVTVAILTILALVGIPIFLNAQRSARDAKRQGDLAKIQSALENYRADVGVYPAALDTKIMSDKHIYLPQVPADPQTDNAPYCYLPKPAGCTSCTSYQLFAKLEGQGDGTGVCGEASNYNFATSPQGAVQLALVPTTNP</sequence>
<evidence type="ECO:0000256" key="5">
    <source>
        <dbReference type="ARBA" id="ARBA00023136"/>
    </source>
</evidence>